<feature type="domain" description="Formamidopyrimidine-DNA glycosylase H2TH DNA-binding" evidence="1">
    <location>
        <begin position="12"/>
        <end position="54"/>
    </location>
</feature>
<dbReference type="InterPro" id="IPR015886">
    <property type="entry name" value="H2TH_FPG"/>
</dbReference>
<dbReference type="Gene3D" id="1.10.8.50">
    <property type="match status" value="1"/>
</dbReference>
<dbReference type="GO" id="GO:0008270">
    <property type="term" value="F:zinc ion binding"/>
    <property type="evidence" value="ECO:0007669"/>
    <property type="project" value="InterPro"/>
</dbReference>
<gene>
    <name evidence="2" type="ORF">H7685_01835</name>
</gene>
<dbReference type="EMBL" id="CP060385">
    <property type="protein sequence ID" value="QOX89259.1"/>
    <property type="molecule type" value="Genomic_DNA"/>
</dbReference>
<name>A0A7S7JLN5_9MOLU</name>
<dbReference type="GO" id="GO:0016799">
    <property type="term" value="F:hydrolase activity, hydrolyzing N-glycosyl compounds"/>
    <property type="evidence" value="ECO:0007669"/>
    <property type="project" value="InterPro"/>
</dbReference>
<protein>
    <recommendedName>
        <fullName evidence="1">Formamidopyrimidine-DNA glycosylase H2TH DNA-binding domain-containing protein</fullName>
    </recommendedName>
</protein>
<dbReference type="InterPro" id="IPR010979">
    <property type="entry name" value="Ribosomal_uS13-like_H2TH"/>
</dbReference>
<accession>A0A7S7JLN5</accession>
<dbReference type="GO" id="GO:0003906">
    <property type="term" value="F:DNA-(apurinic or apyrimidinic site) endonuclease activity"/>
    <property type="evidence" value="ECO:0007669"/>
    <property type="project" value="InterPro"/>
</dbReference>
<sequence>MIKSPLVKLAADPFEISLNDFYHKLQKTTRVIKQVLLDQSIISGIGNIYASEIFVFSLYSS</sequence>
<proteinExistence type="predicted"/>
<dbReference type="Pfam" id="PF06831">
    <property type="entry name" value="H2TH"/>
    <property type="match status" value="1"/>
</dbReference>
<dbReference type="AlphaFoldDB" id="A0A7S7JLN5"/>
<evidence type="ECO:0000259" key="1">
    <source>
        <dbReference type="Pfam" id="PF06831"/>
    </source>
</evidence>
<dbReference type="SUPFAM" id="SSF46946">
    <property type="entry name" value="S13-like H2TH domain"/>
    <property type="match status" value="1"/>
</dbReference>
<evidence type="ECO:0000313" key="2">
    <source>
        <dbReference type="EMBL" id="QOX89259.1"/>
    </source>
</evidence>
<organism evidence="2">
    <name type="scientific">Candidatus Phytoplasma australasiaticum subsp. australasiaticum</name>
    <dbReference type="NCBI Taxonomy" id="2832407"/>
    <lineage>
        <taxon>Bacteria</taxon>
        <taxon>Bacillati</taxon>
        <taxon>Mycoplasmatota</taxon>
        <taxon>Mollicutes</taxon>
        <taxon>Acholeplasmatales</taxon>
        <taxon>Acholeplasmataceae</taxon>
        <taxon>Candidatus Phytoplasma</taxon>
        <taxon>16SrII (Peanut WB group)</taxon>
        <taxon>Candidatus Phytoplasma australasiaticum</taxon>
    </lineage>
</organism>
<dbReference type="GO" id="GO:0006284">
    <property type="term" value="P:base-excision repair"/>
    <property type="evidence" value="ECO:0007669"/>
    <property type="project" value="InterPro"/>
</dbReference>
<dbReference type="GO" id="GO:0003684">
    <property type="term" value="F:damaged DNA binding"/>
    <property type="evidence" value="ECO:0007669"/>
    <property type="project" value="InterPro"/>
</dbReference>
<reference evidence="2" key="1">
    <citation type="submission" date="2020-08" db="EMBL/GenBank/DDBJ databases">
        <title>Phytoplasma sp. strain PR08 associated with Phyllody Disease of Parthenium hysterophorus.</title>
        <authorList>
            <person name="Kirdat K."/>
            <person name="Tiwarekar B."/>
            <person name="Yadav A."/>
        </authorList>
    </citation>
    <scope>NUCLEOTIDE SEQUENCE [LARGE SCALE GENOMIC DNA]</scope>
    <source>
        <strain evidence="2">PR08</strain>
    </source>
</reference>